<accession>A0A183GI92</accession>
<reference evidence="4" key="2">
    <citation type="submission" date="2019-09" db="UniProtKB">
        <authorList>
            <consortium name="WormBaseParasite"/>
        </authorList>
    </citation>
    <scope>IDENTIFICATION</scope>
</reference>
<reference evidence="2 3" key="1">
    <citation type="submission" date="2018-11" db="EMBL/GenBank/DDBJ databases">
        <authorList>
            <consortium name="Pathogen Informatics"/>
        </authorList>
    </citation>
    <scope>NUCLEOTIDE SEQUENCE [LARGE SCALE GENOMIC DNA]</scope>
</reference>
<proteinExistence type="predicted"/>
<evidence type="ECO:0000313" key="3">
    <source>
        <dbReference type="Proteomes" id="UP000050761"/>
    </source>
</evidence>
<sequence length="123" mass="14166">MHRRWLWWCIFGVLYPARCAVDLGVNFKLLQCFDYKRNFWLVGYAFHTSSVQSVPCRAIHYISSESPSASSGMPIMECIMEFRWPWSQNSVCERLLVGGMESLGVGMRDYAHIPPPKLRSSVS</sequence>
<evidence type="ECO:0000313" key="2">
    <source>
        <dbReference type="EMBL" id="VDP31964.1"/>
    </source>
</evidence>
<protein>
    <submittedName>
        <fullName evidence="4">Secreted protein</fullName>
    </submittedName>
</protein>
<feature type="chain" id="PRO_5044552077" evidence="1">
    <location>
        <begin position="21"/>
        <end position="123"/>
    </location>
</feature>
<dbReference type="WBParaSite" id="HPBE_0002233801-mRNA-1">
    <property type="protein sequence ID" value="HPBE_0002233801-mRNA-1"/>
    <property type="gene ID" value="HPBE_0002233801"/>
</dbReference>
<organism evidence="3 4">
    <name type="scientific">Heligmosomoides polygyrus</name>
    <name type="common">Parasitic roundworm</name>
    <dbReference type="NCBI Taxonomy" id="6339"/>
    <lineage>
        <taxon>Eukaryota</taxon>
        <taxon>Metazoa</taxon>
        <taxon>Ecdysozoa</taxon>
        <taxon>Nematoda</taxon>
        <taxon>Chromadorea</taxon>
        <taxon>Rhabditida</taxon>
        <taxon>Rhabditina</taxon>
        <taxon>Rhabditomorpha</taxon>
        <taxon>Strongyloidea</taxon>
        <taxon>Heligmosomidae</taxon>
        <taxon>Heligmosomoides</taxon>
    </lineage>
</organism>
<name>A0A183GI92_HELPZ</name>
<feature type="signal peptide" evidence="1">
    <location>
        <begin position="1"/>
        <end position="20"/>
    </location>
</feature>
<gene>
    <name evidence="2" type="ORF">HPBE_LOCUS22337</name>
</gene>
<evidence type="ECO:0000313" key="4">
    <source>
        <dbReference type="WBParaSite" id="HPBE_0002233801-mRNA-1"/>
    </source>
</evidence>
<keyword evidence="1" id="KW-0732">Signal</keyword>
<dbReference type="Proteomes" id="UP000050761">
    <property type="component" value="Unassembled WGS sequence"/>
</dbReference>
<dbReference type="EMBL" id="UZAH01033894">
    <property type="protein sequence ID" value="VDP31964.1"/>
    <property type="molecule type" value="Genomic_DNA"/>
</dbReference>
<accession>A0A3P8DJ57</accession>
<dbReference type="AlphaFoldDB" id="A0A183GI92"/>
<keyword evidence="3" id="KW-1185">Reference proteome</keyword>
<evidence type="ECO:0000256" key="1">
    <source>
        <dbReference type="SAM" id="SignalP"/>
    </source>
</evidence>